<keyword evidence="3" id="KW-1185">Reference proteome</keyword>
<keyword evidence="1" id="KW-1133">Transmembrane helix</keyword>
<evidence type="ECO:0000256" key="1">
    <source>
        <dbReference type="SAM" id="Phobius"/>
    </source>
</evidence>
<organism evidence="2 3">
    <name type="scientific">Streptomyces xiangluensis</name>
    <dbReference type="NCBI Taxonomy" id="2665720"/>
    <lineage>
        <taxon>Bacteria</taxon>
        <taxon>Bacillati</taxon>
        <taxon>Actinomycetota</taxon>
        <taxon>Actinomycetes</taxon>
        <taxon>Kitasatosporales</taxon>
        <taxon>Streptomycetaceae</taxon>
        <taxon>Streptomyces</taxon>
    </lineage>
</organism>
<protein>
    <submittedName>
        <fullName evidence="2">Uncharacterized protein</fullName>
    </submittedName>
</protein>
<accession>A0ABV8YVN8</accession>
<reference evidence="3" key="1">
    <citation type="journal article" date="2019" name="Int. J. Syst. Evol. Microbiol.">
        <title>The Global Catalogue of Microorganisms (GCM) 10K type strain sequencing project: providing services to taxonomists for standard genome sequencing and annotation.</title>
        <authorList>
            <consortium name="The Broad Institute Genomics Platform"/>
            <consortium name="The Broad Institute Genome Sequencing Center for Infectious Disease"/>
            <person name="Wu L."/>
            <person name="Ma J."/>
        </authorList>
    </citation>
    <scope>NUCLEOTIDE SEQUENCE [LARGE SCALE GENOMIC DNA]</scope>
    <source>
        <strain evidence="3">DT43</strain>
    </source>
</reference>
<proteinExistence type="predicted"/>
<dbReference type="Proteomes" id="UP001596012">
    <property type="component" value="Unassembled WGS sequence"/>
</dbReference>
<dbReference type="EMBL" id="JBHSFG010000059">
    <property type="protein sequence ID" value="MFC4469303.1"/>
    <property type="molecule type" value="Genomic_DNA"/>
</dbReference>
<comment type="caution">
    <text evidence="2">The sequence shown here is derived from an EMBL/GenBank/DDBJ whole genome shotgun (WGS) entry which is preliminary data.</text>
</comment>
<name>A0ABV8YVN8_9ACTN</name>
<dbReference type="RefSeq" id="WP_386348048.1">
    <property type="nucleotide sequence ID" value="NZ_JBHSFG010000059.1"/>
</dbReference>
<evidence type="ECO:0000313" key="2">
    <source>
        <dbReference type="EMBL" id="MFC4469303.1"/>
    </source>
</evidence>
<evidence type="ECO:0000313" key="3">
    <source>
        <dbReference type="Proteomes" id="UP001596012"/>
    </source>
</evidence>
<sequence length="115" mass="12618">MSNMTLYGPPQFISEIESDRDGAAAAGARMVRAPGEKTLAGDALLTTLAIIGYADNTIGVYSFIANNIRKWLKRRNIAGPLEFKILHDQALVSVTINPEWDAEKIVSHLRDKLGH</sequence>
<gene>
    <name evidence="2" type="ORF">ACFPH6_33125</name>
</gene>
<keyword evidence="1" id="KW-0812">Transmembrane</keyword>
<feature type="transmembrane region" description="Helical" evidence="1">
    <location>
        <begin position="43"/>
        <end position="65"/>
    </location>
</feature>
<keyword evidence="1" id="KW-0472">Membrane</keyword>